<keyword evidence="12" id="KW-0812">Transmembrane</keyword>
<evidence type="ECO:0000313" key="14">
    <source>
        <dbReference type="EMBL" id="KLI02737.1"/>
    </source>
</evidence>
<organism evidence="14 15">
    <name type="scientific">Sporolactobacillus inulinus CASD</name>
    <dbReference type="NCBI Taxonomy" id="1069536"/>
    <lineage>
        <taxon>Bacteria</taxon>
        <taxon>Bacillati</taxon>
        <taxon>Bacillota</taxon>
        <taxon>Bacilli</taxon>
        <taxon>Bacillales</taxon>
        <taxon>Sporolactobacillaceae</taxon>
        <taxon>Sporolactobacillus</taxon>
    </lineage>
</organism>
<comment type="function">
    <text evidence="11">Involved in coproporphyrin-dependent heme b biosynthesis. Catalyzes the oxidation of coproporphyrinogen III to coproporphyrin III.</text>
</comment>
<evidence type="ECO:0000256" key="5">
    <source>
        <dbReference type="ARBA" id="ARBA00012402"/>
    </source>
</evidence>
<dbReference type="EMBL" id="AFVQ02000080">
    <property type="protein sequence ID" value="KLI02737.1"/>
    <property type="molecule type" value="Genomic_DNA"/>
</dbReference>
<comment type="pathway">
    <text evidence="3 11">Porphyrin-containing compound metabolism; protoheme biosynthesis.</text>
</comment>
<reference evidence="14 15" key="1">
    <citation type="journal article" date="2011" name="J. Bacteriol.">
        <title>Draft genome sequence of Sporolactobacillus inulinus strain CASD, an efficient D-lactic acid-producing bacterium with high-concentration lactate tolerance capability.</title>
        <authorList>
            <person name="Yu B."/>
            <person name="Su F."/>
            <person name="Wang L."/>
            <person name="Xu K."/>
            <person name="Zhao B."/>
            <person name="Xu P."/>
        </authorList>
    </citation>
    <scope>NUCLEOTIDE SEQUENCE [LARGE SCALE GENOMIC DNA]</scope>
    <source>
        <strain evidence="14 15">CASD</strain>
    </source>
</reference>
<feature type="domain" description="Amine oxidase" evidence="13">
    <location>
        <begin position="14"/>
        <end position="447"/>
    </location>
</feature>
<evidence type="ECO:0000256" key="3">
    <source>
        <dbReference type="ARBA" id="ARBA00004744"/>
    </source>
</evidence>
<comment type="catalytic activity">
    <reaction evidence="1">
        <text>coproporphyrinogen III + 3 O2 = coproporphyrin III + 3 H2O2</text>
        <dbReference type="Rhea" id="RHEA:43436"/>
        <dbReference type="ChEBI" id="CHEBI:15379"/>
        <dbReference type="ChEBI" id="CHEBI:16240"/>
        <dbReference type="ChEBI" id="CHEBI:57309"/>
        <dbReference type="ChEBI" id="CHEBI:131725"/>
        <dbReference type="EC" id="1.3.3.15"/>
    </reaction>
    <physiologicalReaction direction="left-to-right" evidence="1">
        <dbReference type="Rhea" id="RHEA:43437"/>
    </physiologicalReaction>
</comment>
<keyword evidence="7 11" id="KW-0285">Flavoprotein</keyword>
<dbReference type="GO" id="GO:0004729">
    <property type="term" value="F:oxygen-dependent protoporphyrinogen oxidase activity"/>
    <property type="evidence" value="ECO:0007669"/>
    <property type="project" value="UniProtKB-UniRule"/>
</dbReference>
<protein>
    <recommendedName>
        <fullName evidence="6 11">Coproporphyrinogen III oxidase</fullName>
        <ecNumber evidence="5 11">1.3.3.15</ecNumber>
    </recommendedName>
</protein>
<evidence type="ECO:0000256" key="6">
    <source>
        <dbReference type="ARBA" id="ARBA00019046"/>
    </source>
</evidence>
<evidence type="ECO:0000256" key="1">
    <source>
        <dbReference type="ARBA" id="ARBA00001755"/>
    </source>
</evidence>
<feature type="transmembrane region" description="Helical" evidence="12">
    <location>
        <begin position="7"/>
        <end position="23"/>
    </location>
</feature>
<evidence type="ECO:0000256" key="10">
    <source>
        <dbReference type="ARBA" id="ARBA00023133"/>
    </source>
</evidence>
<dbReference type="STRING" id="1069536.SINU_06430"/>
<keyword evidence="12" id="KW-0472">Membrane</keyword>
<dbReference type="SUPFAM" id="SSF54373">
    <property type="entry name" value="FAD-linked reductases, C-terminal domain"/>
    <property type="match status" value="1"/>
</dbReference>
<dbReference type="PANTHER" id="PTHR42923">
    <property type="entry name" value="PROTOPORPHYRINOGEN OXIDASE"/>
    <property type="match status" value="1"/>
</dbReference>
<comment type="similarity">
    <text evidence="4 11">Belongs to the protoporphyrinogen/coproporphyrinogen oxidase family. Coproporphyrinogen III oxidase subfamily.</text>
</comment>
<dbReference type="NCBIfam" id="TIGR00562">
    <property type="entry name" value="proto_IX_ox"/>
    <property type="match status" value="1"/>
</dbReference>
<dbReference type="OrthoDB" id="9805195at2"/>
<dbReference type="SUPFAM" id="SSF51905">
    <property type="entry name" value="FAD/NAD(P)-binding domain"/>
    <property type="match status" value="1"/>
</dbReference>
<evidence type="ECO:0000256" key="8">
    <source>
        <dbReference type="ARBA" id="ARBA00022827"/>
    </source>
</evidence>
<dbReference type="Gene3D" id="3.90.660.20">
    <property type="entry name" value="Protoporphyrinogen oxidase, mitochondrial, domain 2"/>
    <property type="match status" value="1"/>
</dbReference>
<dbReference type="InterPro" id="IPR050464">
    <property type="entry name" value="Zeta_carotene_desat/Oxidored"/>
</dbReference>
<dbReference type="GO" id="GO:0005737">
    <property type="term" value="C:cytoplasm"/>
    <property type="evidence" value="ECO:0007669"/>
    <property type="project" value="UniProtKB-SubCell"/>
</dbReference>
<evidence type="ECO:0000256" key="11">
    <source>
        <dbReference type="RuleBase" id="RU364052"/>
    </source>
</evidence>
<evidence type="ECO:0000313" key="15">
    <source>
        <dbReference type="Proteomes" id="UP000035553"/>
    </source>
</evidence>
<keyword evidence="10 11" id="KW-0350">Heme biosynthesis</keyword>
<accession>A0A0U1QPK1</accession>
<keyword evidence="12" id="KW-1133">Transmembrane helix</keyword>
<dbReference type="Gene3D" id="1.10.3110.10">
    <property type="entry name" value="protoporphyrinogen ix oxidase, domain 3"/>
    <property type="match status" value="1"/>
</dbReference>
<dbReference type="Gene3D" id="3.50.50.60">
    <property type="entry name" value="FAD/NAD(P)-binding domain"/>
    <property type="match status" value="1"/>
</dbReference>
<evidence type="ECO:0000256" key="9">
    <source>
        <dbReference type="ARBA" id="ARBA00023002"/>
    </source>
</evidence>
<evidence type="ECO:0000256" key="12">
    <source>
        <dbReference type="SAM" id="Phobius"/>
    </source>
</evidence>
<comment type="cofactor">
    <cofactor evidence="2 11">
        <name>FAD</name>
        <dbReference type="ChEBI" id="CHEBI:57692"/>
    </cofactor>
</comment>
<keyword evidence="11" id="KW-0963">Cytoplasm</keyword>
<name>A0A0U1QPK1_9BACL</name>
<evidence type="ECO:0000256" key="2">
    <source>
        <dbReference type="ARBA" id="ARBA00001974"/>
    </source>
</evidence>
<evidence type="ECO:0000256" key="4">
    <source>
        <dbReference type="ARBA" id="ARBA00008310"/>
    </source>
</evidence>
<evidence type="ECO:0000259" key="13">
    <source>
        <dbReference type="Pfam" id="PF01593"/>
    </source>
</evidence>
<sequence>MTAKQRIIIVGAGISGLAAAFYIKRHKPDVHVTVLEAADRIGGKVKTIYKDGFTIECGPEGYMARKKGLTDLIKAIGLGDQLVHSKSGGYSIYVNHRLRQMPKGAVMGVPTKLLPMVTTGLVSPWGKLRAAMDLLIPHVYQDRDLSVRTFFEKRLGKELVANMIEPLLSGIYNGDLSDMSLEETLPQFASIEKKHRSLILGMKTLRPPKQKEAVTKKTGAFVSLSGGLSALTEKLADYADEIRRNTSVSQINSGRVTLDDGTVLNADAILLAASPKQFGPLLNFPEAWALSNDKRSSTATVAFAFKKEDVEALDITGYVVSRKEQLHITACSFMDRKWPHLAPDGYAFVRTYVGTPEDQALVQQSDAAIAQAALADLRTISRIGTPLFSIVTRQIDNMPQYTVNHKQRVQAFENALSTIDGVFACGAMLHGVGLPDCTENARQTAEQAVHYLNTLEHAHS</sequence>
<dbReference type="Proteomes" id="UP000035553">
    <property type="component" value="Unassembled WGS sequence"/>
</dbReference>
<dbReference type="Pfam" id="PF01593">
    <property type="entry name" value="Amino_oxidase"/>
    <property type="match status" value="1"/>
</dbReference>
<proteinExistence type="inferred from homology"/>
<dbReference type="PANTHER" id="PTHR42923:SF3">
    <property type="entry name" value="PROTOPORPHYRINOGEN OXIDASE"/>
    <property type="match status" value="1"/>
</dbReference>
<dbReference type="RefSeq" id="WP_010026006.1">
    <property type="nucleotide sequence ID" value="NZ_AFVQ02000080.1"/>
</dbReference>
<dbReference type="AlphaFoldDB" id="A0A0U1QPK1"/>
<dbReference type="InterPro" id="IPR036188">
    <property type="entry name" value="FAD/NAD-bd_sf"/>
</dbReference>
<dbReference type="InterPro" id="IPR004572">
    <property type="entry name" value="Protoporphyrinogen_oxidase"/>
</dbReference>
<gene>
    <name evidence="14" type="ORF">SINU_06430</name>
</gene>
<evidence type="ECO:0000256" key="7">
    <source>
        <dbReference type="ARBA" id="ARBA00022630"/>
    </source>
</evidence>
<keyword evidence="15" id="KW-1185">Reference proteome</keyword>
<comment type="subcellular location">
    <subcellularLocation>
        <location evidence="11">Cytoplasm</location>
    </subcellularLocation>
</comment>
<dbReference type="GO" id="GO:0006783">
    <property type="term" value="P:heme biosynthetic process"/>
    <property type="evidence" value="ECO:0007669"/>
    <property type="project" value="UniProtKB-UniRule"/>
</dbReference>
<dbReference type="UniPathway" id="UPA00252"/>
<dbReference type="InterPro" id="IPR002937">
    <property type="entry name" value="Amino_oxidase"/>
</dbReference>
<dbReference type="EC" id="1.3.3.15" evidence="5 11"/>
<keyword evidence="9 11" id="KW-0560">Oxidoreductase</keyword>
<comment type="caution">
    <text evidence="14">The sequence shown here is derived from an EMBL/GenBank/DDBJ whole genome shotgun (WGS) entry which is preliminary data.</text>
</comment>
<keyword evidence="8 11" id="KW-0274">FAD</keyword>